<dbReference type="PANTHER" id="PTHR43968">
    <property type="match status" value="1"/>
</dbReference>
<proteinExistence type="predicted"/>
<keyword evidence="2" id="KW-0808">Transferase</keyword>
<dbReference type="Proteomes" id="UP000190130">
    <property type="component" value="Unassembled WGS sequence"/>
</dbReference>
<dbReference type="SUPFAM" id="SSF52833">
    <property type="entry name" value="Thioredoxin-like"/>
    <property type="match status" value="1"/>
</dbReference>
<dbReference type="InterPro" id="IPR050983">
    <property type="entry name" value="GST_Omega/HSP26"/>
</dbReference>
<dbReference type="SUPFAM" id="SSF47616">
    <property type="entry name" value="GST C-terminal domain-like"/>
    <property type="match status" value="1"/>
</dbReference>
<dbReference type="Pfam" id="PF13410">
    <property type="entry name" value="GST_C_2"/>
    <property type="match status" value="1"/>
</dbReference>
<dbReference type="Gene3D" id="1.20.1050.10">
    <property type="match status" value="1"/>
</dbReference>
<dbReference type="InterPro" id="IPR036282">
    <property type="entry name" value="Glutathione-S-Trfase_C_sf"/>
</dbReference>
<name>A0A1T5GZX9_9HYPH</name>
<dbReference type="InterPro" id="IPR004045">
    <property type="entry name" value="Glutathione_S-Trfase_N"/>
</dbReference>
<evidence type="ECO:0000313" key="2">
    <source>
        <dbReference type="EMBL" id="SKC14006.1"/>
    </source>
</evidence>
<dbReference type="InterPro" id="IPR036249">
    <property type="entry name" value="Thioredoxin-like_sf"/>
</dbReference>
<dbReference type="EMBL" id="FUYX01000018">
    <property type="protein sequence ID" value="SKC14006.1"/>
    <property type="molecule type" value="Genomic_DNA"/>
</dbReference>
<evidence type="ECO:0000313" key="3">
    <source>
        <dbReference type="Proteomes" id="UP000190130"/>
    </source>
</evidence>
<protein>
    <submittedName>
        <fullName evidence="2">Glutathione S-transferase</fullName>
    </submittedName>
</protein>
<sequence>MTASAPAGRLTLYSQSHSPYARKTIVFAHEAGIADRLAVIDHETSPTNRNAAVFAVNPLGKVPVLITPEAGAVFDSLVICDYLDGLHGGPRLIPATGPARWQALRLHAVAQGLCDAGIALRWETLRRPEPLRYAPLAEGQTAKLVDSYDLLERETFDGPVDIGQIGLATALAWLAFRALPDFRPGRPRLTRWYETFSERPSMRATSYYGETQDGPRTPTIAG</sequence>
<dbReference type="PANTHER" id="PTHR43968:SF6">
    <property type="entry name" value="GLUTATHIONE S-TRANSFERASE OMEGA"/>
    <property type="match status" value="1"/>
</dbReference>
<dbReference type="Gene3D" id="3.40.30.10">
    <property type="entry name" value="Glutaredoxin"/>
    <property type="match status" value="1"/>
</dbReference>
<dbReference type="Pfam" id="PF13409">
    <property type="entry name" value="GST_N_2"/>
    <property type="match status" value="1"/>
</dbReference>
<gene>
    <name evidence="2" type="ORF">SAMN05660750_04655</name>
</gene>
<feature type="domain" description="GST N-terminal" evidence="1">
    <location>
        <begin position="8"/>
        <end position="91"/>
    </location>
</feature>
<dbReference type="GO" id="GO:0016740">
    <property type="term" value="F:transferase activity"/>
    <property type="evidence" value="ECO:0007669"/>
    <property type="project" value="UniProtKB-KW"/>
</dbReference>
<dbReference type="AlphaFoldDB" id="A0A1T5GZX9"/>
<dbReference type="PROSITE" id="PS50404">
    <property type="entry name" value="GST_NTER"/>
    <property type="match status" value="1"/>
</dbReference>
<organism evidence="2 3">
    <name type="scientific">Bosea thiooxidans</name>
    <dbReference type="NCBI Taxonomy" id="53254"/>
    <lineage>
        <taxon>Bacteria</taxon>
        <taxon>Pseudomonadati</taxon>
        <taxon>Pseudomonadota</taxon>
        <taxon>Alphaproteobacteria</taxon>
        <taxon>Hyphomicrobiales</taxon>
        <taxon>Boseaceae</taxon>
        <taxon>Bosea</taxon>
    </lineage>
</organism>
<dbReference type="CDD" id="cd03205">
    <property type="entry name" value="GST_C_6"/>
    <property type="match status" value="1"/>
</dbReference>
<dbReference type="GO" id="GO:0005737">
    <property type="term" value="C:cytoplasm"/>
    <property type="evidence" value="ECO:0007669"/>
    <property type="project" value="TreeGrafter"/>
</dbReference>
<accession>A0A1T5GZX9</accession>
<reference evidence="2 3" key="1">
    <citation type="submission" date="2017-02" db="EMBL/GenBank/DDBJ databases">
        <authorList>
            <person name="Peterson S.W."/>
        </authorList>
    </citation>
    <scope>NUCLEOTIDE SEQUENCE [LARGE SCALE GENOMIC DNA]</scope>
    <source>
        <strain evidence="2 3">DSM 9653</strain>
    </source>
</reference>
<evidence type="ECO:0000259" key="1">
    <source>
        <dbReference type="PROSITE" id="PS50404"/>
    </source>
</evidence>